<dbReference type="PANTHER" id="PTHR37164">
    <property type="entry name" value="BACTERIOHEMERYTHRIN"/>
    <property type="match status" value="1"/>
</dbReference>
<dbReference type="InterPro" id="IPR016131">
    <property type="entry name" value="Haemerythrin_Fe_BS"/>
</dbReference>
<gene>
    <name evidence="6" type="ORF">MAIT1_02320</name>
</gene>
<dbReference type="CDD" id="cd12107">
    <property type="entry name" value="Hemerythrin"/>
    <property type="match status" value="1"/>
</dbReference>
<evidence type="ECO:0000256" key="3">
    <source>
        <dbReference type="ARBA" id="ARBA00022723"/>
    </source>
</evidence>
<name>A0A1Y2K5E5_9PROT</name>
<dbReference type="InterPro" id="IPR035938">
    <property type="entry name" value="Hemerythrin-like_sf"/>
</dbReference>
<dbReference type="GO" id="GO:0046872">
    <property type="term" value="F:metal ion binding"/>
    <property type="evidence" value="ECO:0007669"/>
    <property type="project" value="UniProtKB-KW"/>
</dbReference>
<comment type="similarity">
    <text evidence="1">Belongs to the hemerythrin family.</text>
</comment>
<evidence type="ECO:0000259" key="5">
    <source>
        <dbReference type="Pfam" id="PF01814"/>
    </source>
</evidence>
<dbReference type="GO" id="GO:0005344">
    <property type="term" value="F:oxygen carrier activity"/>
    <property type="evidence" value="ECO:0007669"/>
    <property type="project" value="UniProtKB-KW"/>
</dbReference>
<dbReference type="RefSeq" id="WP_085444698.1">
    <property type="nucleotide sequence ID" value="NZ_LVJN01000020.1"/>
</dbReference>
<keyword evidence="2" id="KW-0561">Oxygen transport</keyword>
<comment type="caution">
    <text evidence="6">The sequence shown here is derived from an EMBL/GenBank/DDBJ whole genome shotgun (WGS) entry which is preliminary data.</text>
</comment>
<dbReference type="PANTHER" id="PTHR37164:SF1">
    <property type="entry name" value="BACTERIOHEMERYTHRIN"/>
    <property type="match status" value="1"/>
</dbReference>
<keyword evidence="2" id="KW-0813">Transport</keyword>
<accession>A0A1Y2K5E5</accession>
<evidence type="ECO:0000313" key="7">
    <source>
        <dbReference type="Proteomes" id="UP000194003"/>
    </source>
</evidence>
<dbReference type="SUPFAM" id="SSF47188">
    <property type="entry name" value="Hemerythrin-like"/>
    <property type="match status" value="1"/>
</dbReference>
<feature type="domain" description="Hemerythrin-like" evidence="5">
    <location>
        <begin position="11"/>
        <end position="120"/>
    </location>
</feature>
<evidence type="ECO:0000256" key="4">
    <source>
        <dbReference type="ARBA" id="ARBA00023004"/>
    </source>
</evidence>
<proteinExistence type="inferred from homology"/>
<dbReference type="STRING" id="1434232.MAIT1_02320"/>
<dbReference type="PROSITE" id="PS00550">
    <property type="entry name" value="HEMERYTHRINS"/>
    <property type="match status" value="1"/>
</dbReference>
<protein>
    <submittedName>
        <fullName evidence="6">Putative hemerythrin-like metal-binding protein</fullName>
    </submittedName>
</protein>
<dbReference type="AlphaFoldDB" id="A0A1Y2K5E5"/>
<keyword evidence="3" id="KW-0479">Metal-binding</keyword>
<keyword evidence="4" id="KW-0408">Iron</keyword>
<dbReference type="Pfam" id="PF01814">
    <property type="entry name" value="Hemerythrin"/>
    <property type="match status" value="1"/>
</dbReference>
<dbReference type="NCBIfam" id="TIGR02481">
    <property type="entry name" value="hemeryth_dom"/>
    <property type="match status" value="1"/>
</dbReference>
<dbReference type="EMBL" id="LVJN01000020">
    <property type="protein sequence ID" value="OSM02215.1"/>
    <property type="molecule type" value="Genomic_DNA"/>
</dbReference>
<dbReference type="OrthoDB" id="7351997at2"/>
<dbReference type="InterPro" id="IPR012827">
    <property type="entry name" value="Hemerythrin_metal-bd"/>
</dbReference>
<evidence type="ECO:0000256" key="2">
    <source>
        <dbReference type="ARBA" id="ARBA00022621"/>
    </source>
</evidence>
<dbReference type="Proteomes" id="UP000194003">
    <property type="component" value="Unassembled WGS sequence"/>
</dbReference>
<reference evidence="6 7" key="1">
    <citation type="journal article" date="2016" name="BMC Genomics">
        <title>Combined genomic and structural analyses of a cultured magnetotactic bacterium reveals its niche adaptation to a dynamic environment.</title>
        <authorList>
            <person name="Araujo A.C."/>
            <person name="Morillo V."/>
            <person name="Cypriano J."/>
            <person name="Teixeira L.C."/>
            <person name="Leao P."/>
            <person name="Lyra S."/>
            <person name="Almeida L.G."/>
            <person name="Bazylinski D.A."/>
            <person name="Vasconcellos A.T."/>
            <person name="Abreu F."/>
            <person name="Lins U."/>
        </authorList>
    </citation>
    <scope>NUCLEOTIDE SEQUENCE [LARGE SCALE GENOMIC DNA]</scope>
    <source>
        <strain evidence="6 7">IT-1</strain>
    </source>
</reference>
<sequence>MAPQQRIALDVARMDDAHNALFDLLDSLQGADDAQLTAQFESIRTHLAEHFADEEALMTEVRFSAFAEHHGEHQRLLGETAMLARFAKRGGQGAIGDFVRNRLPGWLTLHIQTMDAALAAQARAS</sequence>
<dbReference type="Gene3D" id="1.20.120.50">
    <property type="entry name" value="Hemerythrin-like"/>
    <property type="match status" value="1"/>
</dbReference>
<evidence type="ECO:0000313" key="6">
    <source>
        <dbReference type="EMBL" id="OSM02215.1"/>
    </source>
</evidence>
<dbReference type="InterPro" id="IPR050669">
    <property type="entry name" value="Hemerythrin"/>
</dbReference>
<organism evidence="6 7">
    <name type="scientific">Magnetofaba australis IT-1</name>
    <dbReference type="NCBI Taxonomy" id="1434232"/>
    <lineage>
        <taxon>Bacteria</taxon>
        <taxon>Pseudomonadati</taxon>
        <taxon>Pseudomonadota</taxon>
        <taxon>Magnetococcia</taxon>
        <taxon>Magnetococcales</taxon>
        <taxon>Magnetococcaceae</taxon>
        <taxon>Magnetofaba</taxon>
    </lineage>
</organism>
<keyword evidence="7" id="KW-1185">Reference proteome</keyword>
<evidence type="ECO:0000256" key="1">
    <source>
        <dbReference type="ARBA" id="ARBA00010587"/>
    </source>
</evidence>
<dbReference type="InterPro" id="IPR012312">
    <property type="entry name" value="Hemerythrin-like"/>
</dbReference>